<dbReference type="RefSeq" id="WP_235323951.1">
    <property type="nucleotide sequence ID" value="NZ_JAFBIT010000003.1"/>
</dbReference>
<feature type="domain" description="Metallo-beta-lactamase" evidence="1">
    <location>
        <begin position="22"/>
        <end position="209"/>
    </location>
</feature>
<dbReference type="Gene3D" id="3.60.15.10">
    <property type="entry name" value="Ribonuclease Z/Hydroxyacylglutathione hydrolase-like"/>
    <property type="match status" value="1"/>
</dbReference>
<dbReference type="SMART" id="SM00849">
    <property type="entry name" value="Lactamase_B"/>
    <property type="match status" value="1"/>
</dbReference>
<gene>
    <name evidence="2" type="ORF">JQM67_09895</name>
</gene>
<reference evidence="2 3" key="1">
    <citation type="submission" date="2020-12" db="EMBL/GenBank/DDBJ databases">
        <title>Whole genome sequences of gut porcine anaerobes.</title>
        <authorList>
            <person name="Kubasova T."/>
            <person name="Jahodarova E."/>
            <person name="Rychlik I."/>
        </authorList>
    </citation>
    <scope>NUCLEOTIDE SEQUENCE [LARGE SCALE GENOMIC DNA]</scope>
    <source>
        <strain evidence="2 3">An867</strain>
    </source>
</reference>
<sequence>MSKFFTAHKIYENVTQIGGLGGELCYLIEGEERALLIDGLTGIGSLKAFVRELTDLPVELVLTHGHVDHAGASFEYGVCRVNPADVALLYEHGDPARRYEFVTRGKPEGAFLPRMDDVVPLCAVRTLPVCDGDKFDLGGITLEAVAVPGHTKGTLAFLDRAHRTVYSGDACNPNTLLALPCSTTIETYKQSLLHFASFMDAFDVLYGGHGTGAVPKCIIDEALELCDEIMAGTDDQYPMAFLGRNFLYARSFTGDFKRRDGKLANIAYKKETIFNER</sequence>
<dbReference type="InterPro" id="IPR036866">
    <property type="entry name" value="RibonucZ/Hydroxyglut_hydro"/>
</dbReference>
<name>A0ABS9CP38_9FIRM</name>
<evidence type="ECO:0000313" key="3">
    <source>
        <dbReference type="Proteomes" id="UP001299220"/>
    </source>
</evidence>
<dbReference type="SUPFAM" id="SSF56281">
    <property type="entry name" value="Metallo-hydrolase/oxidoreductase"/>
    <property type="match status" value="1"/>
</dbReference>
<organism evidence="2 3">
    <name type="scientific">Anaeromassilibacillus senegalensis</name>
    <dbReference type="NCBI Taxonomy" id="1673717"/>
    <lineage>
        <taxon>Bacteria</taxon>
        <taxon>Bacillati</taxon>
        <taxon>Bacillota</taxon>
        <taxon>Clostridia</taxon>
        <taxon>Eubacteriales</taxon>
        <taxon>Acutalibacteraceae</taxon>
        <taxon>Anaeromassilibacillus</taxon>
    </lineage>
</organism>
<dbReference type="Proteomes" id="UP001299220">
    <property type="component" value="Unassembled WGS sequence"/>
</dbReference>
<protein>
    <submittedName>
        <fullName evidence="2">MBL fold metallo-hydrolase</fullName>
    </submittedName>
</protein>
<evidence type="ECO:0000259" key="1">
    <source>
        <dbReference type="SMART" id="SM00849"/>
    </source>
</evidence>
<dbReference type="PANTHER" id="PTHR42951:SF22">
    <property type="entry name" value="METALLO BETA-LACTAMASE SUPERFAMILY LIPOPROTEIN"/>
    <property type="match status" value="1"/>
</dbReference>
<dbReference type="PANTHER" id="PTHR42951">
    <property type="entry name" value="METALLO-BETA-LACTAMASE DOMAIN-CONTAINING"/>
    <property type="match status" value="1"/>
</dbReference>
<comment type="caution">
    <text evidence="2">The sequence shown here is derived from an EMBL/GenBank/DDBJ whole genome shotgun (WGS) entry which is preliminary data.</text>
</comment>
<dbReference type="InterPro" id="IPR001279">
    <property type="entry name" value="Metallo-B-lactamas"/>
</dbReference>
<evidence type="ECO:0000313" key="2">
    <source>
        <dbReference type="EMBL" id="MCF2652912.1"/>
    </source>
</evidence>
<proteinExistence type="predicted"/>
<dbReference type="Pfam" id="PF00753">
    <property type="entry name" value="Lactamase_B"/>
    <property type="match status" value="1"/>
</dbReference>
<accession>A0ABS9CP38</accession>
<dbReference type="InterPro" id="IPR050855">
    <property type="entry name" value="NDM-1-like"/>
</dbReference>
<dbReference type="EMBL" id="JAFBIT010000003">
    <property type="protein sequence ID" value="MCF2652912.1"/>
    <property type="molecule type" value="Genomic_DNA"/>
</dbReference>
<keyword evidence="3" id="KW-1185">Reference proteome</keyword>